<protein>
    <submittedName>
        <fullName evidence="1">Uncharacterized protein</fullName>
    </submittedName>
</protein>
<dbReference type="AlphaFoldDB" id="A0A085VN98"/>
<sequence length="60" mass="6580">MQQRTQRDDKKLAVVMQIAIAPSDMKLLPWATLNLAVAGGCMSSSWFDATPHPQLLKVGL</sequence>
<accession>A0A085VN98</accession>
<comment type="caution">
    <text evidence="1">The sequence shown here is derived from an EMBL/GenBank/DDBJ whole genome shotgun (WGS) entry which is preliminary data.</text>
</comment>
<dbReference type="EMBL" id="JPQU01000023">
    <property type="protein sequence ID" value="KFE56911.1"/>
    <property type="molecule type" value="Genomic_DNA"/>
</dbReference>
<gene>
    <name evidence="1" type="ORF">IV01_06950</name>
</gene>
<reference evidence="1 2" key="1">
    <citation type="submission" date="2014-07" db="EMBL/GenBank/DDBJ databases">
        <title>Draft Genome Sequences of Environmental Pseudomonas syringae strains.</title>
        <authorList>
            <person name="Baltrus D.A."/>
            <person name="Berge O."/>
            <person name="Morris C."/>
        </authorList>
    </citation>
    <scope>NUCLEOTIDE SEQUENCE [LARGE SCALE GENOMIC DNA]</scope>
    <source>
        <strain evidence="1 2">GAW0119</strain>
    </source>
</reference>
<dbReference type="PATRIC" id="fig|317.175.peg.1443"/>
<keyword evidence="2" id="KW-1185">Reference proteome</keyword>
<proteinExistence type="predicted"/>
<dbReference type="Proteomes" id="UP000028631">
    <property type="component" value="Unassembled WGS sequence"/>
</dbReference>
<evidence type="ECO:0000313" key="1">
    <source>
        <dbReference type="EMBL" id="KFE56911.1"/>
    </source>
</evidence>
<organism evidence="1 2">
    <name type="scientific">Pseudomonas syringae</name>
    <dbReference type="NCBI Taxonomy" id="317"/>
    <lineage>
        <taxon>Bacteria</taxon>
        <taxon>Pseudomonadati</taxon>
        <taxon>Pseudomonadota</taxon>
        <taxon>Gammaproteobacteria</taxon>
        <taxon>Pseudomonadales</taxon>
        <taxon>Pseudomonadaceae</taxon>
        <taxon>Pseudomonas</taxon>
    </lineage>
</organism>
<name>A0A085VN98_PSESX</name>
<evidence type="ECO:0000313" key="2">
    <source>
        <dbReference type="Proteomes" id="UP000028631"/>
    </source>
</evidence>